<dbReference type="Proteomes" id="UP001576774">
    <property type="component" value="Unassembled WGS sequence"/>
</dbReference>
<keyword evidence="2" id="KW-1185">Reference proteome</keyword>
<sequence length="56" mass="6686">MVGNNAWQKQVKNWIETDYPHLKSTEKLDPLADKLDYMVQQWISQANLKYGFSTRR</sequence>
<protein>
    <submittedName>
        <fullName evidence="1">Uncharacterized protein</fullName>
    </submittedName>
</protein>
<gene>
    <name evidence="1" type="ORF">ACE1CC_07720</name>
</gene>
<name>A0ABV4X1W9_9CYAN</name>
<proteinExistence type="predicted"/>
<reference evidence="1 2" key="1">
    <citation type="submission" date="2024-09" db="EMBL/GenBank/DDBJ databases">
        <title>Floridaenema gen nov. (Aerosakkonemataceae, Aerosakkonematales ord. nov., Cyanobacteria) from benthic tropical and subtropical fresh waters, with the description of four new species.</title>
        <authorList>
            <person name="Moretto J.A."/>
            <person name="Berthold D.E."/>
            <person name="Lefler F.W."/>
            <person name="Huang I.-S."/>
            <person name="Laughinghouse H. IV."/>
        </authorList>
    </citation>
    <scope>NUCLEOTIDE SEQUENCE [LARGE SCALE GENOMIC DNA]</scope>
    <source>
        <strain evidence="1 2">BLCC-F46</strain>
    </source>
</reference>
<dbReference type="RefSeq" id="WP_413269889.1">
    <property type="nucleotide sequence ID" value="NZ_JBHFNQ010000062.1"/>
</dbReference>
<evidence type="ECO:0000313" key="2">
    <source>
        <dbReference type="Proteomes" id="UP001576774"/>
    </source>
</evidence>
<dbReference type="EMBL" id="JBHFNQ010000062">
    <property type="protein sequence ID" value="MFB2876767.1"/>
    <property type="molecule type" value="Genomic_DNA"/>
</dbReference>
<comment type="caution">
    <text evidence="1">The sequence shown here is derived from an EMBL/GenBank/DDBJ whole genome shotgun (WGS) entry which is preliminary data.</text>
</comment>
<accession>A0ABV4X1W9</accession>
<evidence type="ECO:0000313" key="1">
    <source>
        <dbReference type="EMBL" id="MFB2876767.1"/>
    </source>
</evidence>
<organism evidence="1 2">
    <name type="scientific">Floridaenema aerugineum BLCC-F46</name>
    <dbReference type="NCBI Taxonomy" id="3153654"/>
    <lineage>
        <taxon>Bacteria</taxon>
        <taxon>Bacillati</taxon>
        <taxon>Cyanobacteriota</taxon>
        <taxon>Cyanophyceae</taxon>
        <taxon>Oscillatoriophycideae</taxon>
        <taxon>Aerosakkonematales</taxon>
        <taxon>Aerosakkonemataceae</taxon>
        <taxon>Floridanema</taxon>
        <taxon>Floridanema aerugineum</taxon>
    </lineage>
</organism>